<reference evidence="4" key="2">
    <citation type="journal article" date="2021" name="PeerJ">
        <title>Extensive microbial diversity within the chicken gut microbiome revealed by metagenomics and culture.</title>
        <authorList>
            <person name="Gilroy R."/>
            <person name="Ravi A."/>
            <person name="Getino M."/>
            <person name="Pursley I."/>
            <person name="Horton D.L."/>
            <person name="Alikhan N.F."/>
            <person name="Baker D."/>
            <person name="Gharbi K."/>
            <person name="Hall N."/>
            <person name="Watson M."/>
            <person name="Adriaenssens E.M."/>
            <person name="Foster-Nyarko E."/>
            <person name="Jarju S."/>
            <person name="Secka A."/>
            <person name="Antonio M."/>
            <person name="Oren A."/>
            <person name="Chaudhuri R.R."/>
            <person name="La Ragione R."/>
            <person name="Hildebrand F."/>
            <person name="Pallen M.J."/>
        </authorList>
    </citation>
    <scope>NUCLEOTIDE SEQUENCE</scope>
    <source>
        <strain evidence="4">CHK195-12923</strain>
    </source>
</reference>
<dbReference type="PANTHER" id="PTHR23416:SF23">
    <property type="entry name" value="ACETYLTRANSFERASE C18B11.09C-RELATED"/>
    <property type="match status" value="1"/>
</dbReference>
<evidence type="ECO:0000313" key="4">
    <source>
        <dbReference type="EMBL" id="HIU61515.1"/>
    </source>
</evidence>
<dbReference type="InterPro" id="IPR051159">
    <property type="entry name" value="Hexapeptide_acetyltransf"/>
</dbReference>
<dbReference type="GO" id="GO:0008374">
    <property type="term" value="F:O-acyltransferase activity"/>
    <property type="evidence" value="ECO:0007669"/>
    <property type="project" value="TreeGrafter"/>
</dbReference>
<proteinExistence type="inferred from homology"/>
<name>A0A9D1MJT4_9FIRM</name>
<comment type="caution">
    <text evidence="4">The sequence shown here is derived from an EMBL/GenBank/DDBJ whole genome shotgun (WGS) entry which is preliminary data.</text>
</comment>
<evidence type="ECO:0000256" key="3">
    <source>
        <dbReference type="ARBA" id="ARBA00022737"/>
    </source>
</evidence>
<keyword evidence="3" id="KW-0677">Repeat</keyword>
<dbReference type="PANTHER" id="PTHR23416">
    <property type="entry name" value="SIALIC ACID SYNTHASE-RELATED"/>
    <property type="match status" value="1"/>
</dbReference>
<dbReference type="Gene3D" id="2.160.10.10">
    <property type="entry name" value="Hexapeptide repeat proteins"/>
    <property type="match status" value="1"/>
</dbReference>
<dbReference type="Pfam" id="PF14602">
    <property type="entry name" value="Hexapep_2"/>
    <property type="match status" value="1"/>
</dbReference>
<dbReference type="Pfam" id="PF00132">
    <property type="entry name" value="Hexapep"/>
    <property type="match status" value="1"/>
</dbReference>
<sequence length="189" mass="20592">MDIEEYKASTARGEYIEAGSEKHILMQKAAEDARKITCTINNSYREADELRKLFSQLVGYEVDEGFGLFPPFYTDFGKNIKLGKNVFINSCCCFQDQGGIEIGDGCLIGHQVVIATLNHDLRPEKRASMFPKRVVIGKNVWVGARAVILPGVTIGDNAVIAAGAVVSKDVPANTVVAGVPARVIKYIEV</sequence>
<evidence type="ECO:0000256" key="1">
    <source>
        <dbReference type="ARBA" id="ARBA00007274"/>
    </source>
</evidence>
<evidence type="ECO:0000313" key="5">
    <source>
        <dbReference type="Proteomes" id="UP000824110"/>
    </source>
</evidence>
<evidence type="ECO:0000256" key="2">
    <source>
        <dbReference type="ARBA" id="ARBA00022679"/>
    </source>
</evidence>
<comment type="similarity">
    <text evidence="1">Belongs to the transferase hexapeptide repeat family.</text>
</comment>
<dbReference type="EMBL" id="DVNE01000024">
    <property type="protein sequence ID" value="HIU61515.1"/>
    <property type="molecule type" value="Genomic_DNA"/>
</dbReference>
<dbReference type="SUPFAM" id="SSF51161">
    <property type="entry name" value="Trimeric LpxA-like enzymes"/>
    <property type="match status" value="1"/>
</dbReference>
<dbReference type="InterPro" id="IPR011004">
    <property type="entry name" value="Trimer_LpxA-like_sf"/>
</dbReference>
<dbReference type="InterPro" id="IPR001451">
    <property type="entry name" value="Hexapep"/>
</dbReference>
<dbReference type="Proteomes" id="UP000824110">
    <property type="component" value="Unassembled WGS sequence"/>
</dbReference>
<organism evidence="4 5">
    <name type="scientific">Candidatus Coproplasma excrementigallinarum</name>
    <dbReference type="NCBI Taxonomy" id="2840747"/>
    <lineage>
        <taxon>Bacteria</taxon>
        <taxon>Bacillati</taxon>
        <taxon>Bacillota</taxon>
        <taxon>Clostridia</taxon>
        <taxon>Eubacteriales</taxon>
        <taxon>Candidatus Coproplasma</taxon>
    </lineage>
</organism>
<gene>
    <name evidence="4" type="ORF">IAB69_02580</name>
</gene>
<keyword evidence="2" id="KW-0808">Transferase</keyword>
<reference evidence="4" key="1">
    <citation type="submission" date="2020-10" db="EMBL/GenBank/DDBJ databases">
        <authorList>
            <person name="Gilroy R."/>
        </authorList>
    </citation>
    <scope>NUCLEOTIDE SEQUENCE</scope>
    <source>
        <strain evidence="4">CHK195-12923</strain>
    </source>
</reference>
<protein>
    <submittedName>
        <fullName evidence="4">Sugar O-acetyltransferase</fullName>
    </submittedName>
</protein>
<dbReference type="PROSITE" id="PS00101">
    <property type="entry name" value="HEXAPEP_TRANSFERASES"/>
    <property type="match status" value="1"/>
</dbReference>
<dbReference type="AlphaFoldDB" id="A0A9D1MJT4"/>
<dbReference type="InterPro" id="IPR018357">
    <property type="entry name" value="Hexapep_transf_CS"/>
</dbReference>
<accession>A0A9D1MJT4</accession>
<dbReference type="CDD" id="cd03357">
    <property type="entry name" value="LbH_MAT_GAT"/>
    <property type="match status" value="1"/>
</dbReference>